<evidence type="ECO:0000313" key="3">
    <source>
        <dbReference type="Proteomes" id="UP000226442"/>
    </source>
</evidence>
<dbReference type="InterPro" id="IPR015946">
    <property type="entry name" value="KH_dom-like_a/b"/>
</dbReference>
<keyword evidence="3" id="KW-1185">Reference proteome</keyword>
<dbReference type="RefSeq" id="WP_096830824.1">
    <property type="nucleotide sequence ID" value="NZ_NXIB02000194.1"/>
</dbReference>
<dbReference type="CDD" id="cd02644">
    <property type="entry name" value="R3H_jag"/>
    <property type="match status" value="1"/>
</dbReference>
<evidence type="ECO:0000313" key="2">
    <source>
        <dbReference type="EMBL" id="PHX53464.1"/>
    </source>
</evidence>
<sequence>MKDSQMQRGQQWLEEFLTLSAIPSKVVCEQQADCYWMTIDDSNLTPEQIAILVGPNGDSLDAIQYICNTVLNIGNEVEEPTAYTVELNGYRIRRQEELRSMAEYSAQQARMTGVEVELKSLSSSERRQVHSFLSESEDIETYSQGQEPDRRLVVRLR</sequence>
<dbReference type="InterPro" id="IPR034079">
    <property type="entry name" value="R3H_KhpB"/>
</dbReference>
<evidence type="ECO:0000259" key="1">
    <source>
        <dbReference type="PROSITE" id="PS51061"/>
    </source>
</evidence>
<dbReference type="InterPro" id="IPR001374">
    <property type="entry name" value="R3H_dom"/>
</dbReference>
<dbReference type="Proteomes" id="UP000226442">
    <property type="component" value="Unassembled WGS sequence"/>
</dbReference>
<dbReference type="InterPro" id="IPR039247">
    <property type="entry name" value="KhpB"/>
</dbReference>
<proteinExistence type="predicted"/>
<dbReference type="PROSITE" id="PS51061">
    <property type="entry name" value="R3H"/>
    <property type="match status" value="1"/>
</dbReference>
<dbReference type="InterPro" id="IPR036867">
    <property type="entry name" value="R3H_dom_sf"/>
</dbReference>
<dbReference type="PANTHER" id="PTHR35800">
    <property type="entry name" value="PROTEIN JAG"/>
    <property type="match status" value="1"/>
</dbReference>
<dbReference type="AlphaFoldDB" id="A0A2G4EVA4"/>
<dbReference type="Gene3D" id="3.30.300.20">
    <property type="match status" value="1"/>
</dbReference>
<feature type="domain" description="R3H" evidence="1">
    <location>
        <begin position="92"/>
        <end position="157"/>
    </location>
</feature>
<dbReference type="Gene3D" id="3.30.1370.50">
    <property type="entry name" value="R3H-like domain"/>
    <property type="match status" value="1"/>
</dbReference>
<dbReference type="PANTHER" id="PTHR35800:SF1">
    <property type="entry name" value="RNA-BINDING PROTEIN KHPB"/>
    <property type="match status" value="1"/>
</dbReference>
<protein>
    <submittedName>
        <fullName evidence="2">RNA-binding protein</fullName>
    </submittedName>
</protein>
<dbReference type="Pfam" id="PF01424">
    <property type="entry name" value="R3H"/>
    <property type="match status" value="1"/>
</dbReference>
<dbReference type="SMART" id="SM00393">
    <property type="entry name" value="R3H"/>
    <property type="match status" value="1"/>
</dbReference>
<accession>A0A2G4EVA4</accession>
<dbReference type="OrthoDB" id="465424at2"/>
<gene>
    <name evidence="2" type="ORF">CP500_021385</name>
</gene>
<dbReference type="SUPFAM" id="SSF82708">
    <property type="entry name" value="R3H domain"/>
    <property type="match status" value="1"/>
</dbReference>
<comment type="caution">
    <text evidence="2">The sequence shown here is derived from an EMBL/GenBank/DDBJ whole genome shotgun (WGS) entry which is preliminary data.</text>
</comment>
<organism evidence="2 3">
    <name type="scientific">Tychonema bourrellyi FEM_GT703</name>
    <dbReference type="NCBI Taxonomy" id="2040638"/>
    <lineage>
        <taxon>Bacteria</taxon>
        <taxon>Bacillati</taxon>
        <taxon>Cyanobacteriota</taxon>
        <taxon>Cyanophyceae</taxon>
        <taxon>Oscillatoriophycideae</taxon>
        <taxon>Oscillatoriales</taxon>
        <taxon>Microcoleaceae</taxon>
        <taxon>Tychonema</taxon>
    </lineage>
</organism>
<name>A0A2G4EVA4_9CYAN</name>
<dbReference type="EMBL" id="NXIB02000194">
    <property type="protein sequence ID" value="PHX53464.1"/>
    <property type="molecule type" value="Genomic_DNA"/>
</dbReference>
<dbReference type="GO" id="GO:0003723">
    <property type="term" value="F:RNA binding"/>
    <property type="evidence" value="ECO:0007669"/>
    <property type="project" value="InterPro"/>
</dbReference>
<reference evidence="2" key="1">
    <citation type="submission" date="2017-10" db="EMBL/GenBank/DDBJ databases">
        <title>Draft genome sequence of the planktic cyanobacteria Tychonema bourrellyi isolated from alpine lentic freshwater.</title>
        <authorList>
            <person name="Tett A."/>
            <person name="Armanini F."/>
            <person name="Asnicar F."/>
            <person name="Boscaini A."/>
            <person name="Pasolli E."/>
            <person name="Zolfo M."/>
            <person name="Donati C."/>
            <person name="Salmaso N."/>
            <person name="Segata N."/>
        </authorList>
    </citation>
    <scope>NUCLEOTIDE SEQUENCE</scope>
    <source>
        <strain evidence="2">FEM_GT703</strain>
    </source>
</reference>